<accession>A0A165LS26</accession>
<dbReference type="InterPro" id="IPR052523">
    <property type="entry name" value="Trichothecene_AcTrans"/>
</dbReference>
<dbReference type="SUPFAM" id="SSF55729">
    <property type="entry name" value="Acyl-CoA N-acyltransferases (Nat)"/>
    <property type="match status" value="1"/>
</dbReference>
<organism evidence="1 2">
    <name type="scientific">Exidia glandulosa HHB12029</name>
    <dbReference type="NCBI Taxonomy" id="1314781"/>
    <lineage>
        <taxon>Eukaryota</taxon>
        <taxon>Fungi</taxon>
        <taxon>Dikarya</taxon>
        <taxon>Basidiomycota</taxon>
        <taxon>Agaricomycotina</taxon>
        <taxon>Agaricomycetes</taxon>
        <taxon>Auriculariales</taxon>
        <taxon>Exidiaceae</taxon>
        <taxon>Exidia</taxon>
    </lineage>
</organism>
<protein>
    <recommendedName>
        <fullName evidence="3">N-acetyltransferase domain-containing protein</fullName>
    </recommendedName>
</protein>
<name>A0A165LS26_EXIGL</name>
<keyword evidence="2" id="KW-1185">Reference proteome</keyword>
<dbReference type="InParanoid" id="A0A165LS26"/>
<dbReference type="STRING" id="1314781.A0A165LS26"/>
<dbReference type="OrthoDB" id="544277at2759"/>
<evidence type="ECO:0000313" key="2">
    <source>
        <dbReference type="Proteomes" id="UP000077266"/>
    </source>
</evidence>
<reference evidence="1 2" key="1">
    <citation type="journal article" date="2016" name="Mol. Biol. Evol.">
        <title>Comparative Genomics of Early-Diverging Mushroom-Forming Fungi Provides Insights into the Origins of Lignocellulose Decay Capabilities.</title>
        <authorList>
            <person name="Nagy L.G."/>
            <person name="Riley R."/>
            <person name="Tritt A."/>
            <person name="Adam C."/>
            <person name="Daum C."/>
            <person name="Floudas D."/>
            <person name="Sun H."/>
            <person name="Yadav J.S."/>
            <person name="Pangilinan J."/>
            <person name="Larsson K.H."/>
            <person name="Matsuura K."/>
            <person name="Barry K."/>
            <person name="Labutti K."/>
            <person name="Kuo R."/>
            <person name="Ohm R.A."/>
            <person name="Bhattacharya S.S."/>
            <person name="Shirouzu T."/>
            <person name="Yoshinaga Y."/>
            <person name="Martin F.M."/>
            <person name="Grigoriev I.V."/>
            <person name="Hibbett D.S."/>
        </authorList>
    </citation>
    <scope>NUCLEOTIDE SEQUENCE [LARGE SCALE GENOMIC DNA]</scope>
    <source>
        <strain evidence="1 2">HHB12029</strain>
    </source>
</reference>
<dbReference type="PANTHER" id="PTHR42791:SF1">
    <property type="entry name" value="N-ACETYLTRANSFERASE DOMAIN-CONTAINING PROTEIN"/>
    <property type="match status" value="1"/>
</dbReference>
<dbReference type="Proteomes" id="UP000077266">
    <property type="component" value="Unassembled WGS sequence"/>
</dbReference>
<proteinExistence type="predicted"/>
<evidence type="ECO:0000313" key="1">
    <source>
        <dbReference type="EMBL" id="KZV98244.1"/>
    </source>
</evidence>
<gene>
    <name evidence="1" type="ORF">EXIGLDRAFT_728707</name>
</gene>
<dbReference type="Gene3D" id="3.40.630.30">
    <property type="match status" value="1"/>
</dbReference>
<dbReference type="InterPro" id="IPR016181">
    <property type="entry name" value="Acyl_CoA_acyltransferase"/>
</dbReference>
<dbReference type="EMBL" id="KV425921">
    <property type="protein sequence ID" value="KZV98244.1"/>
    <property type="molecule type" value="Genomic_DNA"/>
</dbReference>
<sequence length="271" mass="29891">MSESPAPTPRAPYVREMRPEELHAATIVCTRAFATNRFQRWIGSIPRGSGYALPPRDTTLKGLKAQPRPTRTLYHFQAGLIRTMLLTGGRVLVVVQPKEDGTEEIVAVALWNRPGAEIDSPGVLLRAKMHRAVLGDAWHPFGGWNIGGLRRALGAQAQYVKCHVNALKENGYTHRDAWTLEILGTDPDEEGKGHAGKLMREGLAFIGNKPCLLEVPSPQVKKIYEHYGFVETAVLTFGKGRVDEQGLRCSKTDTALATGFPVWPMLHLPKA</sequence>
<dbReference type="PANTHER" id="PTHR42791">
    <property type="entry name" value="GNAT FAMILY ACETYLTRANSFERASE"/>
    <property type="match status" value="1"/>
</dbReference>
<dbReference type="AlphaFoldDB" id="A0A165LS26"/>
<evidence type="ECO:0008006" key="3">
    <source>
        <dbReference type="Google" id="ProtNLM"/>
    </source>
</evidence>